<accession>A0ACC0MDS1</accession>
<dbReference type="EMBL" id="CM046396">
    <property type="protein sequence ID" value="KAI8539054.1"/>
    <property type="molecule type" value="Genomic_DNA"/>
</dbReference>
<protein>
    <submittedName>
        <fullName evidence="1">Uncharacterized protein</fullName>
    </submittedName>
</protein>
<evidence type="ECO:0000313" key="2">
    <source>
        <dbReference type="Proteomes" id="UP001062846"/>
    </source>
</evidence>
<organism evidence="1 2">
    <name type="scientific">Rhododendron molle</name>
    <name type="common">Chinese azalea</name>
    <name type="synonym">Azalea mollis</name>
    <dbReference type="NCBI Taxonomy" id="49168"/>
    <lineage>
        <taxon>Eukaryota</taxon>
        <taxon>Viridiplantae</taxon>
        <taxon>Streptophyta</taxon>
        <taxon>Embryophyta</taxon>
        <taxon>Tracheophyta</taxon>
        <taxon>Spermatophyta</taxon>
        <taxon>Magnoliopsida</taxon>
        <taxon>eudicotyledons</taxon>
        <taxon>Gunneridae</taxon>
        <taxon>Pentapetalae</taxon>
        <taxon>asterids</taxon>
        <taxon>Ericales</taxon>
        <taxon>Ericaceae</taxon>
        <taxon>Ericoideae</taxon>
        <taxon>Rhodoreae</taxon>
        <taxon>Rhododendron</taxon>
    </lineage>
</organism>
<sequence length="553" mass="61057">MVRKNSAPQQSILVACCWMQTILLERYCFVSRYDCLKPCLLILLLFSVLLTPSLSTTLPDCDRAFACGSLQNITYPFTGGARPAYCGLPEFQLTCLNSTHTELTTDSVTYRVLSINQTLKTLTLAPSEFYNTTCPAKFTNSTLNSTVFAYGDGNQDLTLSYGCSSQSQVYTFYNRFSCELSGVNSSDAFYLVGAVPVDPILQVITRCTVTVKVKLNGDAAGQLTGNRTTLQEALMSGFNVSYSDPYEHQCSNCSWVGGRCGFDSNSSLPICICGDVQCAIPTITLSNDSGQGGFGCVFKGKLENDCLVAVKVLKGLKGNGEDFINEVATISRTSHVNIVTLLGFCFEGHHRALIYEFMPNGSLDKFIHDSGSLTFLQLSWEALHRIVVDIARGLEYLHRGCNTRILHFDIKPHNILLNEDFCPKISDFGLAKLCPQKESIISFTEMIGVRKNISAEVDQSSEIYFPHWVYKRLELDEELGLHGNMDDEANASARKMIIVGLWCIQTAPSHRPSMSRVVDMLEGSLESLQIPPKPFLSSPSRSPMEYSSSTLMS</sequence>
<dbReference type="Proteomes" id="UP001062846">
    <property type="component" value="Chromosome 9"/>
</dbReference>
<comment type="caution">
    <text evidence="1">The sequence shown here is derived from an EMBL/GenBank/DDBJ whole genome shotgun (WGS) entry which is preliminary data.</text>
</comment>
<proteinExistence type="predicted"/>
<name>A0ACC0MDS1_RHOML</name>
<keyword evidence="2" id="KW-1185">Reference proteome</keyword>
<reference evidence="1" key="1">
    <citation type="submission" date="2022-02" db="EMBL/GenBank/DDBJ databases">
        <title>Plant Genome Project.</title>
        <authorList>
            <person name="Zhang R.-G."/>
        </authorList>
    </citation>
    <scope>NUCLEOTIDE SEQUENCE</scope>
    <source>
        <strain evidence="1">AT1</strain>
    </source>
</reference>
<gene>
    <name evidence="1" type="ORF">RHMOL_Rhmol09G0151500</name>
</gene>
<evidence type="ECO:0000313" key="1">
    <source>
        <dbReference type="EMBL" id="KAI8539054.1"/>
    </source>
</evidence>